<feature type="domain" description="TRNA-binding" evidence="17">
    <location>
        <begin position="39"/>
        <end position="154"/>
    </location>
</feature>
<evidence type="ECO:0000313" key="20">
    <source>
        <dbReference type="EMBL" id="PKT80302.1"/>
    </source>
</evidence>
<proteinExistence type="inferred from homology"/>
<dbReference type="Pfam" id="PF17759">
    <property type="entry name" value="tRNA_synthFbeta"/>
    <property type="match status" value="1"/>
</dbReference>
<evidence type="ECO:0000256" key="12">
    <source>
        <dbReference type="ARBA" id="ARBA00022917"/>
    </source>
</evidence>
<keyword evidence="21" id="KW-1185">Reference proteome</keyword>
<evidence type="ECO:0000256" key="10">
    <source>
        <dbReference type="ARBA" id="ARBA00022842"/>
    </source>
</evidence>
<evidence type="ECO:0000313" key="21">
    <source>
        <dbReference type="Proteomes" id="UP000233350"/>
    </source>
</evidence>
<dbReference type="EC" id="6.1.1.20" evidence="15"/>
<dbReference type="Pfam" id="PF03484">
    <property type="entry name" value="B5"/>
    <property type="match status" value="1"/>
</dbReference>
<keyword evidence="7 15" id="KW-0479">Metal-binding</keyword>
<dbReference type="InterPro" id="IPR036690">
    <property type="entry name" value="Fdx_antiC-bd_sf"/>
</dbReference>
<organism evidence="20 21">
    <name type="scientific">Helicobacter winghamensis</name>
    <dbReference type="NCBI Taxonomy" id="157268"/>
    <lineage>
        <taxon>Bacteria</taxon>
        <taxon>Pseudomonadati</taxon>
        <taxon>Campylobacterota</taxon>
        <taxon>Epsilonproteobacteria</taxon>
        <taxon>Campylobacterales</taxon>
        <taxon>Helicobacteraceae</taxon>
        <taxon>Helicobacter</taxon>
    </lineage>
</organism>
<dbReference type="Gene3D" id="3.30.56.10">
    <property type="match status" value="2"/>
</dbReference>
<dbReference type="PANTHER" id="PTHR10947:SF0">
    <property type="entry name" value="PHENYLALANINE--TRNA LIGASE BETA SUBUNIT"/>
    <property type="match status" value="1"/>
</dbReference>
<dbReference type="InterPro" id="IPR005121">
    <property type="entry name" value="Fdx_antiC-bd"/>
</dbReference>
<dbReference type="InterPro" id="IPR041616">
    <property type="entry name" value="PheRS_beta_core"/>
</dbReference>
<feature type="binding site" evidence="15">
    <location>
        <position position="458"/>
    </location>
    <ligand>
        <name>Mg(2+)</name>
        <dbReference type="ChEBI" id="CHEBI:18420"/>
        <note>shared with alpha subunit</note>
    </ligand>
</feature>
<dbReference type="EMBL" id="MBPK01000043">
    <property type="protein sequence ID" value="PKT80302.1"/>
    <property type="molecule type" value="Genomic_DNA"/>
</dbReference>
<dbReference type="PROSITE" id="PS51483">
    <property type="entry name" value="B5"/>
    <property type="match status" value="1"/>
</dbReference>
<dbReference type="SMART" id="SM00896">
    <property type="entry name" value="FDX-ACB"/>
    <property type="match status" value="1"/>
</dbReference>
<comment type="catalytic activity">
    <reaction evidence="14 15">
        <text>tRNA(Phe) + L-phenylalanine + ATP = L-phenylalanyl-tRNA(Phe) + AMP + diphosphate + H(+)</text>
        <dbReference type="Rhea" id="RHEA:19413"/>
        <dbReference type="Rhea" id="RHEA-COMP:9668"/>
        <dbReference type="Rhea" id="RHEA-COMP:9699"/>
        <dbReference type="ChEBI" id="CHEBI:15378"/>
        <dbReference type="ChEBI" id="CHEBI:30616"/>
        <dbReference type="ChEBI" id="CHEBI:33019"/>
        <dbReference type="ChEBI" id="CHEBI:58095"/>
        <dbReference type="ChEBI" id="CHEBI:78442"/>
        <dbReference type="ChEBI" id="CHEBI:78531"/>
        <dbReference type="ChEBI" id="CHEBI:456215"/>
        <dbReference type="EC" id="6.1.1.20"/>
    </reaction>
</comment>
<dbReference type="GO" id="GO:0000049">
    <property type="term" value="F:tRNA binding"/>
    <property type="evidence" value="ECO:0007669"/>
    <property type="project" value="UniProtKB-UniRule"/>
</dbReference>
<dbReference type="Pfam" id="PF03147">
    <property type="entry name" value="FDX-ACB"/>
    <property type="match status" value="1"/>
</dbReference>
<dbReference type="NCBIfam" id="TIGR00472">
    <property type="entry name" value="pheT_bact"/>
    <property type="match status" value="1"/>
</dbReference>
<dbReference type="InterPro" id="IPR004532">
    <property type="entry name" value="Phe-tRNA-ligase_IIc_bsu_bact"/>
</dbReference>
<comment type="cofactor">
    <cofactor evidence="15">
        <name>Mg(2+)</name>
        <dbReference type="ChEBI" id="CHEBI:18420"/>
    </cofactor>
    <text evidence="15">Binds 2 magnesium ions per tetramer.</text>
</comment>
<gene>
    <name evidence="15" type="primary">pheT</name>
    <name evidence="20" type="ORF">BCM31_02870</name>
</gene>
<dbReference type="SMART" id="SM00874">
    <property type="entry name" value="B5"/>
    <property type="match status" value="1"/>
</dbReference>
<dbReference type="SUPFAM" id="SSF46955">
    <property type="entry name" value="Putative DNA-binding domain"/>
    <property type="match status" value="1"/>
</dbReference>
<dbReference type="GO" id="GO:0004826">
    <property type="term" value="F:phenylalanine-tRNA ligase activity"/>
    <property type="evidence" value="ECO:0007669"/>
    <property type="project" value="UniProtKB-UniRule"/>
</dbReference>
<dbReference type="InterPro" id="IPR009061">
    <property type="entry name" value="DNA-bd_dom_put_sf"/>
</dbReference>
<dbReference type="PANTHER" id="PTHR10947">
    <property type="entry name" value="PHENYLALANYL-TRNA SYNTHETASE BETA CHAIN AND LEUCINE-RICH REPEAT-CONTAINING PROTEIN 47"/>
    <property type="match status" value="1"/>
</dbReference>
<evidence type="ECO:0000256" key="16">
    <source>
        <dbReference type="PROSITE-ProRule" id="PRU00209"/>
    </source>
</evidence>
<dbReference type="Pfam" id="PF01588">
    <property type="entry name" value="tRNA_bind"/>
    <property type="match status" value="1"/>
</dbReference>
<dbReference type="PROSITE" id="PS50886">
    <property type="entry name" value="TRBD"/>
    <property type="match status" value="1"/>
</dbReference>
<dbReference type="Gene3D" id="3.30.70.380">
    <property type="entry name" value="Ferrodoxin-fold anticodon-binding domain"/>
    <property type="match status" value="1"/>
</dbReference>
<evidence type="ECO:0000256" key="9">
    <source>
        <dbReference type="ARBA" id="ARBA00022840"/>
    </source>
</evidence>
<keyword evidence="8 15" id="KW-0547">Nucleotide-binding</keyword>
<dbReference type="GO" id="GO:0009328">
    <property type="term" value="C:phenylalanine-tRNA ligase complex"/>
    <property type="evidence" value="ECO:0007669"/>
    <property type="project" value="TreeGrafter"/>
</dbReference>
<dbReference type="CDD" id="cd02796">
    <property type="entry name" value="tRNA_bind_bactPheRS"/>
    <property type="match status" value="1"/>
</dbReference>
<dbReference type="GO" id="GO:0005524">
    <property type="term" value="F:ATP binding"/>
    <property type="evidence" value="ECO:0007669"/>
    <property type="project" value="UniProtKB-UniRule"/>
</dbReference>
<keyword evidence="12 15" id="KW-0648">Protein biosynthesis</keyword>
<dbReference type="AlphaFoldDB" id="A0A2N3PI00"/>
<dbReference type="Gene3D" id="3.30.930.10">
    <property type="entry name" value="Bira Bifunctional Protein, Domain 2"/>
    <property type="match status" value="1"/>
</dbReference>
<accession>A0A2N3PI00</accession>
<evidence type="ECO:0000256" key="6">
    <source>
        <dbReference type="ARBA" id="ARBA00022598"/>
    </source>
</evidence>
<comment type="similarity">
    <text evidence="2 15">Belongs to the phenylalanyl-tRNA synthetase beta subunit family. Type 1 subfamily.</text>
</comment>
<dbReference type="InterPro" id="IPR045060">
    <property type="entry name" value="Phe-tRNA-ligase_IIc_bsu"/>
</dbReference>
<keyword evidence="13 15" id="KW-0030">Aminoacyl-tRNA synthetase</keyword>
<comment type="subcellular location">
    <subcellularLocation>
        <location evidence="1 15">Cytoplasm</location>
    </subcellularLocation>
</comment>
<sequence length="784" mass="86896">MIFTRSILSHILPLKNITSAMMYSTLNKIGLEVESFCAVVAPKRVVVGKILECQKHPDATKLNVTQVAISGTEGSYETRQIVCGASNAREGIYVAVALEGAELPGITIKKAMLRGVESCGMLCSTAELGFPKVNDGIVELDSSIGELVIGKEISEYPVFNDEIYEISITPNRGDCMSLMGVARDLSVAFDLELKPLNPPKVSDNAPGIGRVLQIVANDKHDASLLFQAMEIKPSALPLCVNLLLAHNGILENSWLKDALSFSTLFSGVILNAYPQSFCQLDGQKVVLTLKKDERGLESIYHENEKLSTIGVELCAYESKESLVKEKEFIVLEASYIAPEIIAQKVMETKTKVDLKVFQRTSRGSCPDLKVGLSVLSGLLLGEEGVLYTDTQGFIEIPPKDPITIDLELMGRIIGVCLEKLKVINILKGLGFGVEIASDENFIIAEPPLFRHDIVSAQDVAEEIIRFYGIDNVPSAPLVFVQNHQSDDALREYYFKRKIAQKAIGVGFNEAVHFVFEDREKLQSCGFEVLEDTLDLLNPITQDLNTLRSTLLLGLLRAVVHNCNNGFNAVSLFEMGAVYDKKREQRASLGFIQSGLLCEERYPNAKGIREGYFGFCDRIARVIGEFSLEPLESKIKLFHSGQCAKVLQNGKEVGVIATLHPQFASEFGLDETYLCELDLDLLTEAIPQVQMYSKFQKAQRDLSVVLDKKIPYYEIRKCIESLKVPSIVGFYPLDIYEDSTLQDKMSLTIRFALQSDVKTLEEKDINAALEVVLEELKNSFGVELR</sequence>
<dbReference type="PROSITE" id="PS51447">
    <property type="entry name" value="FDX_ACB"/>
    <property type="match status" value="1"/>
</dbReference>
<dbReference type="SUPFAM" id="SSF50249">
    <property type="entry name" value="Nucleic acid-binding proteins"/>
    <property type="match status" value="1"/>
</dbReference>
<evidence type="ECO:0000256" key="1">
    <source>
        <dbReference type="ARBA" id="ARBA00004496"/>
    </source>
</evidence>
<evidence type="ECO:0000256" key="2">
    <source>
        <dbReference type="ARBA" id="ARBA00008653"/>
    </source>
</evidence>
<comment type="caution">
    <text evidence="20">The sequence shown here is derived from an EMBL/GenBank/DDBJ whole genome shotgun (WGS) entry which is preliminary data.</text>
</comment>
<feature type="domain" description="FDX-ACB" evidence="18">
    <location>
        <begin position="692"/>
        <end position="784"/>
    </location>
</feature>
<keyword evidence="9 15" id="KW-0067">ATP-binding</keyword>
<evidence type="ECO:0000256" key="3">
    <source>
        <dbReference type="ARBA" id="ARBA00011209"/>
    </source>
</evidence>
<feature type="domain" description="B5" evidence="19">
    <location>
        <begin position="397"/>
        <end position="474"/>
    </location>
</feature>
<reference evidence="20 21" key="1">
    <citation type="submission" date="2016-07" db="EMBL/GenBank/DDBJ databases">
        <title>Detection of Helicobacter winghamensis from caecal content of red fox (Vulpes vulpes).</title>
        <authorList>
            <person name="Zanoni R.G."/>
            <person name="Florio D."/>
            <person name="Caffara M."/>
            <person name="Renzi M."/>
            <person name="Parisi A."/>
            <person name="Pasquali F."/>
            <person name="Manfreda G."/>
        </authorList>
    </citation>
    <scope>NUCLEOTIDE SEQUENCE [LARGE SCALE GENOMIC DNA]</scope>
    <source>
        <strain evidence="20 21">295_13</strain>
    </source>
</reference>
<dbReference type="GO" id="GO:0000287">
    <property type="term" value="F:magnesium ion binding"/>
    <property type="evidence" value="ECO:0007669"/>
    <property type="project" value="UniProtKB-UniRule"/>
</dbReference>
<dbReference type="OrthoDB" id="9805455at2"/>
<evidence type="ECO:0000256" key="11">
    <source>
        <dbReference type="ARBA" id="ARBA00022884"/>
    </source>
</evidence>
<evidence type="ECO:0000256" key="13">
    <source>
        <dbReference type="ARBA" id="ARBA00023146"/>
    </source>
</evidence>
<feature type="binding site" evidence="15">
    <location>
        <position position="462"/>
    </location>
    <ligand>
        <name>Mg(2+)</name>
        <dbReference type="ChEBI" id="CHEBI:18420"/>
        <note>shared with alpha subunit</note>
    </ligand>
</feature>
<keyword evidence="4 15" id="KW-0963">Cytoplasm</keyword>
<dbReference type="RefSeq" id="WP_006802639.1">
    <property type="nucleotide sequence ID" value="NZ_CABKOI010000020.1"/>
</dbReference>
<evidence type="ECO:0000259" key="19">
    <source>
        <dbReference type="PROSITE" id="PS51483"/>
    </source>
</evidence>
<dbReference type="GO" id="GO:0006432">
    <property type="term" value="P:phenylalanyl-tRNA aminoacylation"/>
    <property type="evidence" value="ECO:0007669"/>
    <property type="project" value="UniProtKB-UniRule"/>
</dbReference>
<dbReference type="InterPro" id="IPR012340">
    <property type="entry name" value="NA-bd_OB-fold"/>
</dbReference>
<protein>
    <recommendedName>
        <fullName evidence="15">Phenylalanine--tRNA ligase beta subunit</fullName>
        <ecNumber evidence="15">6.1.1.20</ecNumber>
    </recommendedName>
    <alternativeName>
        <fullName evidence="15">Phenylalanyl-tRNA synthetase beta subunit</fullName>
        <shortName evidence="15">PheRS</shortName>
    </alternativeName>
</protein>
<keyword evidence="11 16" id="KW-0694">RNA-binding</keyword>
<dbReference type="HAMAP" id="MF_00283">
    <property type="entry name" value="Phe_tRNA_synth_beta1"/>
    <property type="match status" value="1"/>
</dbReference>
<evidence type="ECO:0000256" key="8">
    <source>
        <dbReference type="ARBA" id="ARBA00022741"/>
    </source>
</evidence>
<evidence type="ECO:0000259" key="17">
    <source>
        <dbReference type="PROSITE" id="PS50886"/>
    </source>
</evidence>
<keyword evidence="5 16" id="KW-0820">tRNA-binding</keyword>
<evidence type="ECO:0000259" key="18">
    <source>
        <dbReference type="PROSITE" id="PS51447"/>
    </source>
</evidence>
<evidence type="ECO:0000256" key="7">
    <source>
        <dbReference type="ARBA" id="ARBA00022723"/>
    </source>
</evidence>
<dbReference type="SUPFAM" id="SSF55681">
    <property type="entry name" value="Class II aaRS and biotin synthetases"/>
    <property type="match status" value="1"/>
</dbReference>
<feature type="binding site" evidence="15">
    <location>
        <position position="452"/>
    </location>
    <ligand>
        <name>Mg(2+)</name>
        <dbReference type="ChEBI" id="CHEBI:18420"/>
        <note>shared with alpha subunit</note>
    </ligand>
</feature>
<name>A0A2N3PI00_9HELI</name>
<evidence type="ECO:0000256" key="14">
    <source>
        <dbReference type="ARBA" id="ARBA00049255"/>
    </source>
</evidence>
<evidence type="ECO:0000256" key="4">
    <source>
        <dbReference type="ARBA" id="ARBA00022490"/>
    </source>
</evidence>
<dbReference type="Proteomes" id="UP000233350">
    <property type="component" value="Unassembled WGS sequence"/>
</dbReference>
<dbReference type="InterPro" id="IPR033714">
    <property type="entry name" value="tRNA_bind_bactPheRS"/>
</dbReference>
<evidence type="ECO:0000256" key="5">
    <source>
        <dbReference type="ARBA" id="ARBA00022555"/>
    </source>
</evidence>
<dbReference type="GeneID" id="97290192"/>
<keyword evidence="6 15" id="KW-0436">Ligase</keyword>
<dbReference type="NCBIfam" id="NF045760">
    <property type="entry name" value="YtpR"/>
    <property type="match status" value="1"/>
</dbReference>
<dbReference type="STRING" id="556267.HWAG_00943"/>
<dbReference type="InterPro" id="IPR045864">
    <property type="entry name" value="aa-tRNA-synth_II/BPL/LPL"/>
</dbReference>
<dbReference type="InterPro" id="IPR005147">
    <property type="entry name" value="tRNA_synthase_B5-dom"/>
</dbReference>
<comment type="subunit">
    <text evidence="3 15">Tetramer of two alpha and two beta subunits.</text>
</comment>
<dbReference type="SUPFAM" id="SSF54991">
    <property type="entry name" value="Anticodon-binding domain of PheRS"/>
    <property type="match status" value="1"/>
</dbReference>
<evidence type="ECO:0000256" key="15">
    <source>
        <dbReference type="HAMAP-Rule" id="MF_00283"/>
    </source>
</evidence>
<dbReference type="Gene3D" id="2.40.50.140">
    <property type="entry name" value="Nucleic acid-binding proteins"/>
    <property type="match status" value="1"/>
</dbReference>
<dbReference type="InterPro" id="IPR002547">
    <property type="entry name" value="tRNA-bd_dom"/>
</dbReference>
<feature type="binding site" evidence="15">
    <location>
        <position position="461"/>
    </location>
    <ligand>
        <name>Mg(2+)</name>
        <dbReference type="ChEBI" id="CHEBI:18420"/>
        <note>shared with alpha subunit</note>
    </ligand>
</feature>
<keyword evidence="10 15" id="KW-0460">Magnesium</keyword>